<reference evidence="1" key="1">
    <citation type="submission" date="2019-03" db="EMBL/GenBank/DDBJ databases">
        <title>Single cell metagenomics reveals metabolic interactions within the superorganism composed of flagellate Streblomastix strix and complex community of Bacteroidetes bacteria on its surface.</title>
        <authorList>
            <person name="Treitli S.C."/>
            <person name="Kolisko M."/>
            <person name="Husnik F."/>
            <person name="Keeling P."/>
            <person name="Hampl V."/>
        </authorList>
    </citation>
    <scope>NUCLEOTIDE SEQUENCE</scope>
    <source>
        <strain evidence="1">STM</strain>
    </source>
</reference>
<sequence>MIQEISDSGMPYVSFKFHELTFDKKSNEVFSEQVPLTLFDVKNGCIGTDANAEAGGITYVLSRKLKSQLMDLPSISP</sequence>
<protein>
    <submittedName>
        <fullName evidence="1">Uncharacterized protein</fullName>
    </submittedName>
</protein>
<proteinExistence type="predicted"/>
<evidence type="ECO:0000313" key="1">
    <source>
        <dbReference type="EMBL" id="KAA6331271.1"/>
    </source>
</evidence>
<comment type="caution">
    <text evidence="1">The sequence shown here is derived from an EMBL/GenBank/DDBJ whole genome shotgun (WGS) entry which is preliminary data.</text>
</comment>
<dbReference type="AlphaFoldDB" id="A0A5J4REH7"/>
<accession>A0A5J4REH7</accession>
<dbReference type="EMBL" id="SNRY01001392">
    <property type="protein sequence ID" value="KAA6331271.1"/>
    <property type="molecule type" value="Genomic_DNA"/>
</dbReference>
<name>A0A5J4REH7_9ZZZZ</name>
<gene>
    <name evidence="1" type="ORF">EZS27_020096</name>
</gene>
<organism evidence="1">
    <name type="scientific">termite gut metagenome</name>
    <dbReference type="NCBI Taxonomy" id="433724"/>
    <lineage>
        <taxon>unclassified sequences</taxon>
        <taxon>metagenomes</taxon>
        <taxon>organismal metagenomes</taxon>
    </lineage>
</organism>